<reference evidence="2 3" key="1">
    <citation type="submission" date="2020-08" db="EMBL/GenBank/DDBJ databases">
        <authorList>
            <person name="Hejnol A."/>
        </authorList>
    </citation>
    <scope>NUCLEOTIDE SEQUENCE [LARGE SCALE GENOMIC DNA]</scope>
</reference>
<dbReference type="OrthoDB" id="2135133at2759"/>
<dbReference type="Proteomes" id="UP000549394">
    <property type="component" value="Unassembled WGS sequence"/>
</dbReference>
<name>A0A7I8WEV6_9ANNE</name>
<sequence>MNLLYQNENQGTFVENVFQVGFGDKSVTKGVSMTKVPIVRTIGGQKTNIFFLDSQGLFSTDLIRGDNLIVSFLFSLCSIVIYNADKRLANKDVETINVNSVLGVVDNEQLQKSKETTLVVVLRNRSTENTSRYGKFDAELKSNFMALIEEERQREEEKRRLLKEYQKIEQEQRKKLLAKLGEEFKLMLEHERIREERQKQKFEELQENEKLSVTDYIEGGVNLIGIGCQLLSIFLND</sequence>
<dbReference type="AlphaFoldDB" id="A0A7I8WEV6"/>
<comment type="caution">
    <text evidence="2">The sequence shown here is derived from an EMBL/GenBank/DDBJ whole genome shotgun (WGS) entry which is preliminary data.</text>
</comment>
<evidence type="ECO:0000313" key="3">
    <source>
        <dbReference type="Proteomes" id="UP000549394"/>
    </source>
</evidence>
<feature type="coiled-coil region" evidence="1">
    <location>
        <begin position="145"/>
        <end position="208"/>
    </location>
</feature>
<accession>A0A7I8WEV6</accession>
<dbReference type="InterPro" id="IPR027417">
    <property type="entry name" value="P-loop_NTPase"/>
</dbReference>
<keyword evidence="3" id="KW-1185">Reference proteome</keyword>
<organism evidence="2 3">
    <name type="scientific">Dimorphilus gyrociliatus</name>
    <dbReference type="NCBI Taxonomy" id="2664684"/>
    <lineage>
        <taxon>Eukaryota</taxon>
        <taxon>Metazoa</taxon>
        <taxon>Spiralia</taxon>
        <taxon>Lophotrochozoa</taxon>
        <taxon>Annelida</taxon>
        <taxon>Polychaeta</taxon>
        <taxon>Polychaeta incertae sedis</taxon>
        <taxon>Dinophilidae</taxon>
        <taxon>Dimorphilus</taxon>
    </lineage>
</organism>
<gene>
    <name evidence="2" type="ORF">DGYR_LOCUS13971</name>
</gene>
<protein>
    <submittedName>
        <fullName evidence="2">DgyrCDS14794</fullName>
    </submittedName>
</protein>
<evidence type="ECO:0000256" key="1">
    <source>
        <dbReference type="SAM" id="Coils"/>
    </source>
</evidence>
<keyword evidence="1" id="KW-0175">Coiled coil</keyword>
<dbReference type="EMBL" id="CAJFCJ010000077">
    <property type="protein sequence ID" value="CAD5126738.1"/>
    <property type="molecule type" value="Genomic_DNA"/>
</dbReference>
<dbReference type="Gene3D" id="3.40.50.300">
    <property type="entry name" value="P-loop containing nucleotide triphosphate hydrolases"/>
    <property type="match status" value="1"/>
</dbReference>
<evidence type="ECO:0000313" key="2">
    <source>
        <dbReference type="EMBL" id="CAD5126738.1"/>
    </source>
</evidence>
<proteinExistence type="predicted"/>